<dbReference type="InterPro" id="IPR036412">
    <property type="entry name" value="HAD-like_sf"/>
</dbReference>
<evidence type="ECO:0000259" key="1">
    <source>
        <dbReference type="Pfam" id="PF21211"/>
    </source>
</evidence>
<dbReference type="InterPro" id="IPR036514">
    <property type="entry name" value="SGNH_hydro_sf"/>
</dbReference>
<dbReference type="RefSeq" id="WP_074789906.1">
    <property type="nucleotide sequence ID" value="NZ_FNZX01000005.1"/>
</dbReference>
<name>A0A1H7HD27_9FIRM</name>
<dbReference type="InterPro" id="IPR049369">
    <property type="entry name" value="BF1531-like_N"/>
</dbReference>
<dbReference type="NCBIfam" id="TIGR01686">
    <property type="entry name" value="FkbH"/>
    <property type="match status" value="1"/>
</dbReference>
<dbReference type="Proteomes" id="UP000182321">
    <property type="component" value="Unassembled WGS sequence"/>
</dbReference>
<protein>
    <submittedName>
        <fullName evidence="2">HAD-superfamily phosphatase, subfamily IIIC/FkbH-like domain-containing protein</fullName>
    </submittedName>
</protein>
<keyword evidence="3" id="KW-1185">Reference proteome</keyword>
<dbReference type="NCBIfam" id="TIGR01681">
    <property type="entry name" value="HAD-SF-IIIC"/>
    <property type="match status" value="1"/>
</dbReference>
<accession>A0A1H7HD27</accession>
<evidence type="ECO:0000313" key="3">
    <source>
        <dbReference type="Proteomes" id="UP000182321"/>
    </source>
</evidence>
<dbReference type="InterPro" id="IPR023214">
    <property type="entry name" value="HAD_sf"/>
</dbReference>
<dbReference type="InterPro" id="IPR010033">
    <property type="entry name" value="HAD_SF_ppase_IIIC"/>
</dbReference>
<organism evidence="2 3">
    <name type="scientific">Pseudobutyrivibrio ruminis</name>
    <dbReference type="NCBI Taxonomy" id="46206"/>
    <lineage>
        <taxon>Bacteria</taxon>
        <taxon>Bacillati</taxon>
        <taxon>Bacillota</taxon>
        <taxon>Clostridia</taxon>
        <taxon>Lachnospirales</taxon>
        <taxon>Lachnospiraceae</taxon>
        <taxon>Pseudobutyrivibrio</taxon>
    </lineage>
</organism>
<dbReference type="Gene3D" id="3.40.50.1000">
    <property type="entry name" value="HAD superfamily/HAD-like"/>
    <property type="match status" value="1"/>
</dbReference>
<dbReference type="Pfam" id="PF21211">
    <property type="entry name" value="FkbH_N"/>
    <property type="match status" value="1"/>
</dbReference>
<feature type="domain" description="BF1531-like N-terminal" evidence="1">
    <location>
        <begin position="35"/>
        <end position="231"/>
    </location>
</feature>
<dbReference type="InterPro" id="IPR010037">
    <property type="entry name" value="FkbH_domain"/>
</dbReference>
<dbReference type="EMBL" id="FNZX01000005">
    <property type="protein sequence ID" value="SEK48161.1"/>
    <property type="molecule type" value="Genomic_DNA"/>
</dbReference>
<evidence type="ECO:0000313" key="2">
    <source>
        <dbReference type="EMBL" id="SEK48161.1"/>
    </source>
</evidence>
<dbReference type="Gene3D" id="3.40.50.1110">
    <property type="entry name" value="SGNH hydrolase"/>
    <property type="match status" value="1"/>
</dbReference>
<gene>
    <name evidence="2" type="ORF">SAMN02910377_01013</name>
</gene>
<sequence length="591" mass="67672">MKELEYPFDSDYLLSKKKRIKKELLASDTKFIDKKIAVLGGGTTANIILMLELFLLNNGIRPEFYESEYNKYYEDAVFPNPELEEFAPDIIYVCTSNRNITSYPNLAMDRAAVDELLDAQYAKFETIWKTLAEKYNCPIIQNNFEMPLFRLLGNRDAYDYRGSMNFITRLNQRMYDYAMATENFYICDINYISADYGLKEWSDPFYWYMYKYAMCVPAIPSLSFNVANIIKSLLGKNKKGFVLDLDNTLWGGVIGDDGVDGIVLGPEEAEGQAYTEFQRYLKAHQQLGIILNVDSKNDMENAIAGINHPDSEFQEKDFISIKANWDPKDKNFADIASELTLLPESLVFVDDNPAERHIVTEQLKGVCAPELDNVVHYIQTIDRSGFFEATNISADDLKRNEMYQENAARAKLQSSFTDYGQYLDSLEMQAEIDSFAPVYMARIAQLTNKSNQFNLTTKRFTQTEIEETAADSNYVTLYGKLIDKFGDNGVVTVAIGHVDGDACDIELWLMSCRVLKRDMEFAMMDELVARLKARGVKELRGHYLPTAKNKMVKNFYGDMGFTLVEEKEDGSSDWTLDLSGYENQNKHIKMN</sequence>
<proteinExistence type="predicted"/>
<reference evidence="3" key="1">
    <citation type="submission" date="2016-10" db="EMBL/GenBank/DDBJ databases">
        <authorList>
            <person name="Varghese N."/>
        </authorList>
    </citation>
    <scope>NUCLEOTIDE SEQUENCE [LARGE SCALE GENOMIC DNA]</scope>
    <source>
        <strain evidence="3">ACV-9</strain>
    </source>
</reference>
<dbReference type="SUPFAM" id="SSF56784">
    <property type="entry name" value="HAD-like"/>
    <property type="match status" value="1"/>
</dbReference>
<dbReference type="AlphaFoldDB" id="A0A1H7HD27"/>